<dbReference type="eggNOG" id="COG5492">
    <property type="taxonomic scope" value="Bacteria"/>
</dbReference>
<protein>
    <submittedName>
        <fullName evidence="2">Uncharacterized protein</fullName>
    </submittedName>
</protein>
<feature type="transmembrane region" description="Helical" evidence="1">
    <location>
        <begin position="12"/>
        <end position="32"/>
    </location>
</feature>
<sequence length="570" mass="63913">MMIKKLEYRKKALFIIILSIFIVSTIEFYVFAMNGDDSTSIPEIDGWKNGSTYVGGAAVEYNGFRIGNTVWCKPGDVLGVTAWGKQLSNSSWDNCIEHTYMSFSGADVFNKYLDVHYTDKFLDNSYTEYAACDIALIGSENGETSTNAKMLDYLRIGTIFWCQFKENNKTYSIRTNEYSKNGNWLYPEVKTPEEDSQNKWAYSIENIRTDGDAPSVSISPKSQVWTNKPINIGIDIKDSGSGIQKYRYSICKDGTWQDYDWIYTENHSNLDNSPFVRLYPASCQGLNHKIETSEDVPKEITSSVNSISNSIYLDQQGVYKVRIEAVDNLGNDSGWQQSDNYCIDTTAPNGVFTPDTQGLTDGDVVASFTPKDEGGSGVMLWRYRLSKDNGKTFGDWSSTIEGSSKEDIKLVGEGQWKIQAEVTDNAGNEGEVYGGPYEIDSIVTVSAAVAPNPAKQGQMITLDINTTGNAKYLSIYMPLEITMNDERGTLFPINKEIKEEENHNEKVQYIIPLKTPETIKNKIRVREPYKINIIAKKEDGKTANCEVNLDVMRNVLDGIKTEIIGTGFDK</sequence>
<dbReference type="EMBL" id="AE001437">
    <property type="protein sequence ID" value="AAK79500.1"/>
    <property type="molecule type" value="Genomic_DNA"/>
</dbReference>
<keyword evidence="1" id="KW-0812">Transmembrane</keyword>
<organism evidence="2 3">
    <name type="scientific">Clostridium acetobutylicum (strain ATCC 824 / DSM 792 / JCM 1419 / IAM 19013 / LMG 5710 / NBRC 13948 / NRRL B-527 / VKM B-1787 / 2291 / W)</name>
    <dbReference type="NCBI Taxonomy" id="272562"/>
    <lineage>
        <taxon>Bacteria</taxon>
        <taxon>Bacillati</taxon>
        <taxon>Bacillota</taxon>
        <taxon>Clostridia</taxon>
        <taxon>Eubacteriales</taxon>
        <taxon>Clostridiaceae</taxon>
        <taxon>Clostridium</taxon>
    </lineage>
</organism>
<evidence type="ECO:0000313" key="3">
    <source>
        <dbReference type="Proteomes" id="UP000000814"/>
    </source>
</evidence>
<dbReference type="KEGG" id="cac:CA_C1533"/>
<dbReference type="AlphaFoldDB" id="Q97IV7"/>
<dbReference type="PATRIC" id="fig|272562.8.peg.1734"/>
<dbReference type="Proteomes" id="UP000000814">
    <property type="component" value="Chromosome"/>
</dbReference>
<dbReference type="PIR" id="A97089">
    <property type="entry name" value="A97089"/>
</dbReference>
<dbReference type="OrthoDB" id="1937874at2"/>
<evidence type="ECO:0000313" key="2">
    <source>
        <dbReference type="EMBL" id="AAK79500.1"/>
    </source>
</evidence>
<keyword evidence="1" id="KW-1133">Transmembrane helix</keyword>
<dbReference type="RefSeq" id="WP_010964841.1">
    <property type="nucleotide sequence ID" value="NC_003030.1"/>
</dbReference>
<reference evidence="2 3" key="1">
    <citation type="journal article" date="2001" name="J. Bacteriol.">
        <title>Genome sequence and comparative analysis of the solvent-producing bacterium Clostridium acetobutylicum.</title>
        <authorList>
            <person name="Nolling J."/>
            <person name="Breton G."/>
            <person name="Omelchenko M.V."/>
            <person name="Makarova K.S."/>
            <person name="Zeng Q."/>
            <person name="Gibson R."/>
            <person name="Lee H.M."/>
            <person name="Dubois J."/>
            <person name="Qiu D."/>
            <person name="Hitti J."/>
            <person name="Wolf Y.I."/>
            <person name="Tatusov R.L."/>
            <person name="Sabathe F."/>
            <person name="Doucette-Stamm L."/>
            <person name="Soucaille P."/>
            <person name="Daly M.J."/>
            <person name="Bennett G.N."/>
            <person name="Koonin E.V."/>
            <person name="Smith D.R."/>
        </authorList>
    </citation>
    <scope>NUCLEOTIDE SEQUENCE [LARGE SCALE GENOMIC DNA]</scope>
    <source>
        <strain evidence="3">ATCC 824 / DSM 792 / JCM 1419 / LMG 5710 / VKM B-1787</strain>
    </source>
</reference>
<dbReference type="STRING" id="272562.CA_C1533"/>
<evidence type="ECO:0000256" key="1">
    <source>
        <dbReference type="SAM" id="Phobius"/>
    </source>
</evidence>
<keyword evidence="1" id="KW-0472">Membrane</keyword>
<gene>
    <name evidence="2" type="ordered locus">CA_C1533</name>
</gene>
<proteinExistence type="predicted"/>
<dbReference type="HOGENOM" id="CLU_477940_0_0_9"/>
<keyword evidence="3" id="KW-1185">Reference proteome</keyword>
<accession>Q97IV7</accession>
<name>Q97IV7_CLOAB</name>